<dbReference type="Proteomes" id="UP001165653">
    <property type="component" value="Unassembled WGS sequence"/>
</dbReference>
<name>A0ABT3G541_9BACT</name>
<organism evidence="3 4">
    <name type="scientific">Luteolibacter rhizosphaerae</name>
    <dbReference type="NCBI Taxonomy" id="2989719"/>
    <lineage>
        <taxon>Bacteria</taxon>
        <taxon>Pseudomonadati</taxon>
        <taxon>Verrucomicrobiota</taxon>
        <taxon>Verrucomicrobiia</taxon>
        <taxon>Verrucomicrobiales</taxon>
        <taxon>Verrucomicrobiaceae</taxon>
        <taxon>Luteolibacter</taxon>
    </lineage>
</organism>
<reference evidence="3" key="1">
    <citation type="submission" date="2022-10" db="EMBL/GenBank/DDBJ databases">
        <title>Luteolibacter sp. GHJ8, whole genome shotgun sequencing project.</title>
        <authorList>
            <person name="Zhao G."/>
            <person name="Shen L."/>
        </authorList>
    </citation>
    <scope>NUCLEOTIDE SEQUENCE</scope>
    <source>
        <strain evidence="3">GHJ8</strain>
    </source>
</reference>
<evidence type="ECO:0000313" key="4">
    <source>
        <dbReference type="Proteomes" id="UP001165653"/>
    </source>
</evidence>
<protein>
    <submittedName>
        <fullName evidence="3">Uncharacterized protein</fullName>
    </submittedName>
</protein>
<evidence type="ECO:0000256" key="1">
    <source>
        <dbReference type="SAM" id="MobiDB-lite"/>
    </source>
</evidence>
<dbReference type="RefSeq" id="WP_264514485.1">
    <property type="nucleotide sequence ID" value="NZ_JAPDDR010000007.1"/>
</dbReference>
<comment type="caution">
    <text evidence="3">The sequence shown here is derived from an EMBL/GenBank/DDBJ whole genome shotgun (WGS) entry which is preliminary data.</text>
</comment>
<feature type="compositionally biased region" description="Low complexity" evidence="1">
    <location>
        <begin position="45"/>
        <end position="57"/>
    </location>
</feature>
<gene>
    <name evidence="3" type="ORF">OJ996_15270</name>
</gene>
<sequence length="519" mass="55875">MTFRSAAVAVALLLPMGFLLPGCDRARSSSATNASPEVRPPAPGAPASGTSASLPAAVSEGSPHFQHLMGKVDVGGKVLHFEDHQGTREWVVNAVKSVLDGVPEAKALGPLNAEEIVDSIGIADAAASARSLRKDGDSWLARRYSYFPEGRKGFSNLMGKEAFEFRSPSFIPAATDLVVETRIDGTTLPGLIQRIAGACGQQAAASKFLSEPLPIGANLEALLSMTDLHLMLGVDISSWQATPLSPQPVDFFVQITGGKDLLPLLLPMLEQGMGKPKPIAGRQGWEMPVPPLQQPRAVFLYGEDGVLTLASREEYLKYVETAAMKLGQWKEYTAATDHFPAKGNLLVYASPQIPTAIRWVLSKSAKQINEEGAPMIIKAAEMLEAKPWSLCVANEADGISTTSEMPIAADVDMASSLPVLTGTSILFIGARAWKKGSDRAACIMNTRNMQQAVRGYQNIHKLKPGDPIPWEKIHREYVKKPVCTGGRYTFAKTIPKVGSLACECDNKEHHAEPGKTKDW</sequence>
<evidence type="ECO:0000313" key="3">
    <source>
        <dbReference type="EMBL" id="MCW1914948.1"/>
    </source>
</evidence>
<evidence type="ECO:0000256" key="2">
    <source>
        <dbReference type="SAM" id="SignalP"/>
    </source>
</evidence>
<accession>A0ABT3G541</accession>
<keyword evidence="2" id="KW-0732">Signal</keyword>
<feature type="region of interest" description="Disordered" evidence="1">
    <location>
        <begin position="29"/>
        <end position="58"/>
    </location>
</feature>
<feature type="signal peptide" evidence="2">
    <location>
        <begin position="1"/>
        <end position="26"/>
    </location>
</feature>
<feature type="chain" id="PRO_5046232233" evidence="2">
    <location>
        <begin position="27"/>
        <end position="519"/>
    </location>
</feature>
<keyword evidence="4" id="KW-1185">Reference proteome</keyword>
<proteinExistence type="predicted"/>
<dbReference type="EMBL" id="JAPDDR010000007">
    <property type="protein sequence ID" value="MCW1914948.1"/>
    <property type="molecule type" value="Genomic_DNA"/>
</dbReference>